<sequence length="164" mass="19096">MTEEQINEEPKSELDECKQKCDEYLNNWKRERADFINYKNDEIKRIGMLAQYTKEETILKMLPILDSIYLAEKQMPEELGNHNWVVGFLQTKKQIDAFLQKEGIGKIEAIDKPFDPNTMEAIEEVEIPSTSLEASQPGIVIEEVQRGYMMDDKVLRPARVKISK</sequence>
<dbReference type="GO" id="GO:0000774">
    <property type="term" value="F:adenyl-nucleotide exchange factor activity"/>
    <property type="evidence" value="ECO:0007669"/>
    <property type="project" value="InterPro"/>
</dbReference>
<name>A0A1G2IBP2_9BACT</name>
<dbReference type="Pfam" id="PF01025">
    <property type="entry name" value="GrpE"/>
    <property type="match status" value="1"/>
</dbReference>
<dbReference type="InterPro" id="IPR000740">
    <property type="entry name" value="GrpE"/>
</dbReference>
<dbReference type="InterPro" id="IPR013805">
    <property type="entry name" value="GrpE_CC"/>
</dbReference>
<dbReference type="GO" id="GO:0051087">
    <property type="term" value="F:protein-folding chaperone binding"/>
    <property type="evidence" value="ECO:0007669"/>
    <property type="project" value="InterPro"/>
</dbReference>
<evidence type="ECO:0000256" key="2">
    <source>
        <dbReference type="ARBA" id="ARBA00023186"/>
    </source>
</evidence>
<dbReference type="GO" id="GO:0006457">
    <property type="term" value="P:protein folding"/>
    <property type="evidence" value="ECO:0007669"/>
    <property type="project" value="InterPro"/>
</dbReference>
<dbReference type="HAMAP" id="MF_01151">
    <property type="entry name" value="GrpE"/>
    <property type="match status" value="1"/>
</dbReference>
<keyword evidence="3" id="KW-0963">Cytoplasm</keyword>
<evidence type="ECO:0000256" key="3">
    <source>
        <dbReference type="HAMAP-Rule" id="MF_01151"/>
    </source>
</evidence>
<reference evidence="5 6" key="1">
    <citation type="journal article" date="2016" name="Nat. Commun.">
        <title>Thousands of microbial genomes shed light on interconnected biogeochemical processes in an aquifer system.</title>
        <authorList>
            <person name="Anantharaman K."/>
            <person name="Brown C.T."/>
            <person name="Hug L.A."/>
            <person name="Sharon I."/>
            <person name="Castelle C.J."/>
            <person name="Probst A.J."/>
            <person name="Thomas B.C."/>
            <person name="Singh A."/>
            <person name="Wilkins M.J."/>
            <person name="Karaoz U."/>
            <person name="Brodie E.L."/>
            <person name="Williams K.H."/>
            <person name="Hubbard S.S."/>
            <person name="Banfield J.F."/>
        </authorList>
    </citation>
    <scope>NUCLEOTIDE SEQUENCE [LARGE SCALE GENOMIC DNA]</scope>
</reference>
<dbReference type="EMBL" id="MHPA01000029">
    <property type="protein sequence ID" value="OGZ72192.1"/>
    <property type="molecule type" value="Genomic_DNA"/>
</dbReference>
<organism evidence="5 6">
    <name type="scientific">Candidatus Staskawiczbacteria bacterium RIFCSPLOWO2_01_FULL_38_12b</name>
    <dbReference type="NCBI Taxonomy" id="1802214"/>
    <lineage>
        <taxon>Bacteria</taxon>
        <taxon>Candidatus Staskawicziibacteriota</taxon>
    </lineage>
</organism>
<dbReference type="PRINTS" id="PR00773">
    <property type="entry name" value="GRPEPROTEIN"/>
</dbReference>
<dbReference type="CDD" id="cd00446">
    <property type="entry name" value="GrpE"/>
    <property type="match status" value="1"/>
</dbReference>
<dbReference type="GO" id="GO:0005737">
    <property type="term" value="C:cytoplasm"/>
    <property type="evidence" value="ECO:0007669"/>
    <property type="project" value="UniProtKB-SubCell"/>
</dbReference>
<proteinExistence type="inferred from homology"/>
<comment type="caution">
    <text evidence="5">The sequence shown here is derived from an EMBL/GenBank/DDBJ whole genome shotgun (WGS) entry which is preliminary data.</text>
</comment>
<dbReference type="Proteomes" id="UP000176774">
    <property type="component" value="Unassembled WGS sequence"/>
</dbReference>
<comment type="subcellular location">
    <subcellularLocation>
        <location evidence="3">Cytoplasm</location>
    </subcellularLocation>
</comment>
<dbReference type="GO" id="GO:0051082">
    <property type="term" value="F:unfolded protein binding"/>
    <property type="evidence" value="ECO:0007669"/>
    <property type="project" value="TreeGrafter"/>
</dbReference>
<evidence type="ECO:0000256" key="4">
    <source>
        <dbReference type="RuleBase" id="RU004478"/>
    </source>
</evidence>
<dbReference type="PANTHER" id="PTHR21237:SF23">
    <property type="entry name" value="GRPE PROTEIN HOMOLOG, MITOCHONDRIAL"/>
    <property type="match status" value="1"/>
</dbReference>
<comment type="subunit">
    <text evidence="3">Homodimer.</text>
</comment>
<dbReference type="Gene3D" id="3.90.20.20">
    <property type="match status" value="1"/>
</dbReference>
<dbReference type="InterPro" id="IPR009012">
    <property type="entry name" value="GrpE_head"/>
</dbReference>
<comment type="similarity">
    <text evidence="1 3 4">Belongs to the GrpE family.</text>
</comment>
<dbReference type="AlphaFoldDB" id="A0A1G2IBP2"/>
<protein>
    <recommendedName>
        <fullName evidence="3">Protein GrpE</fullName>
    </recommendedName>
    <alternativeName>
        <fullName evidence="3">HSP-70 cofactor</fullName>
    </alternativeName>
</protein>
<evidence type="ECO:0000313" key="6">
    <source>
        <dbReference type="Proteomes" id="UP000176774"/>
    </source>
</evidence>
<dbReference type="SUPFAM" id="SSF58014">
    <property type="entry name" value="Coiled-coil domain of nucleotide exchange factor GrpE"/>
    <property type="match status" value="1"/>
</dbReference>
<gene>
    <name evidence="3" type="primary">grpE</name>
    <name evidence="5" type="ORF">A2908_02280</name>
</gene>
<evidence type="ECO:0000313" key="5">
    <source>
        <dbReference type="EMBL" id="OGZ72192.1"/>
    </source>
</evidence>
<dbReference type="Gene3D" id="2.30.22.10">
    <property type="entry name" value="Head domain of nucleotide exchange factor GrpE"/>
    <property type="match status" value="1"/>
</dbReference>
<dbReference type="SUPFAM" id="SSF51064">
    <property type="entry name" value="Head domain of nucleotide exchange factor GrpE"/>
    <property type="match status" value="1"/>
</dbReference>
<keyword evidence="3" id="KW-0346">Stress response</keyword>
<accession>A0A1G2IBP2</accession>
<keyword evidence="2 3" id="KW-0143">Chaperone</keyword>
<dbReference type="STRING" id="1802214.A2908_02280"/>
<dbReference type="GO" id="GO:0042803">
    <property type="term" value="F:protein homodimerization activity"/>
    <property type="evidence" value="ECO:0007669"/>
    <property type="project" value="InterPro"/>
</dbReference>
<dbReference type="PANTHER" id="PTHR21237">
    <property type="entry name" value="GRPE PROTEIN"/>
    <property type="match status" value="1"/>
</dbReference>
<evidence type="ECO:0000256" key="1">
    <source>
        <dbReference type="ARBA" id="ARBA00009054"/>
    </source>
</evidence>
<comment type="function">
    <text evidence="3">Participates actively in the response to hyperosmotic and heat shock by preventing the aggregation of stress-denatured proteins, in association with DnaK and GrpE. It is the nucleotide exchange factor for DnaK and may function as a thermosensor. Unfolded proteins bind initially to DnaJ; upon interaction with the DnaJ-bound protein, DnaK hydrolyzes its bound ATP, resulting in the formation of a stable complex. GrpE releases ADP from DnaK; ATP binding to DnaK triggers the release of the substrate protein, thus completing the reaction cycle. Several rounds of ATP-dependent interactions between DnaJ, DnaK and GrpE are required for fully efficient folding.</text>
</comment>